<dbReference type="FunFam" id="3.40.30.10:FF:000245">
    <property type="entry name" value="Thioredoxin"/>
    <property type="match status" value="1"/>
</dbReference>
<name>A0A7S4MIV8_9EUKA</name>
<dbReference type="PRINTS" id="PR00421">
    <property type="entry name" value="THIOREDOXIN"/>
</dbReference>
<dbReference type="InterPro" id="IPR017937">
    <property type="entry name" value="Thioredoxin_CS"/>
</dbReference>
<keyword evidence="1" id="KW-1015">Disulfide bond</keyword>
<dbReference type="SUPFAM" id="SSF52833">
    <property type="entry name" value="Thioredoxin-like"/>
    <property type="match status" value="1"/>
</dbReference>
<dbReference type="InterPro" id="IPR013766">
    <property type="entry name" value="Thioredoxin_domain"/>
</dbReference>
<dbReference type="PROSITE" id="PS00194">
    <property type="entry name" value="THIOREDOXIN_1"/>
    <property type="match status" value="1"/>
</dbReference>
<gene>
    <name evidence="3" type="ORF">CPOL0286_LOCUS9778</name>
</gene>
<protein>
    <recommendedName>
        <fullName evidence="2">Thioredoxin domain-containing protein</fullName>
    </recommendedName>
</protein>
<evidence type="ECO:0000256" key="1">
    <source>
        <dbReference type="ARBA" id="ARBA00023157"/>
    </source>
</evidence>
<dbReference type="InterPro" id="IPR036249">
    <property type="entry name" value="Thioredoxin-like_sf"/>
</dbReference>
<accession>A0A7S4MIV8</accession>
<dbReference type="PROSITE" id="PS51352">
    <property type="entry name" value="THIOREDOXIN_2"/>
    <property type="match status" value="1"/>
</dbReference>
<reference evidence="3" key="1">
    <citation type="submission" date="2021-01" db="EMBL/GenBank/DDBJ databases">
        <authorList>
            <person name="Corre E."/>
            <person name="Pelletier E."/>
            <person name="Niang G."/>
            <person name="Scheremetjew M."/>
            <person name="Finn R."/>
            <person name="Kale V."/>
            <person name="Holt S."/>
            <person name="Cochrane G."/>
            <person name="Meng A."/>
            <person name="Brown T."/>
            <person name="Cohen L."/>
        </authorList>
    </citation>
    <scope>NUCLEOTIDE SEQUENCE</scope>
    <source>
        <strain evidence="3">UIO037</strain>
    </source>
</reference>
<evidence type="ECO:0000313" key="3">
    <source>
        <dbReference type="EMBL" id="CAE2224987.1"/>
    </source>
</evidence>
<dbReference type="Gene3D" id="3.40.30.10">
    <property type="entry name" value="Glutaredoxin"/>
    <property type="match status" value="1"/>
</dbReference>
<proteinExistence type="predicted"/>
<sequence>MLWWDLDMLRLRGGGGKVPMIADKAAWDALHKKAGSKLVVVDFTAVWCGPCVRISPMFESMAEKHWKEGDAEPEVYFVKVDVDENEEVAAECEISAMPTFQFYKDGKMIEQIVGADQAKLKANVAKLK</sequence>
<organism evidence="3">
    <name type="scientific">Prymnesium polylepis</name>
    <dbReference type="NCBI Taxonomy" id="72548"/>
    <lineage>
        <taxon>Eukaryota</taxon>
        <taxon>Haptista</taxon>
        <taxon>Haptophyta</taxon>
        <taxon>Prymnesiophyceae</taxon>
        <taxon>Prymnesiales</taxon>
        <taxon>Prymnesiaceae</taxon>
        <taxon>Prymnesium</taxon>
    </lineage>
</organism>
<dbReference type="EMBL" id="HBKO01021638">
    <property type="protein sequence ID" value="CAE2224987.1"/>
    <property type="molecule type" value="Transcribed_RNA"/>
</dbReference>
<dbReference type="CDD" id="cd02947">
    <property type="entry name" value="TRX_family"/>
    <property type="match status" value="1"/>
</dbReference>
<feature type="domain" description="Thioredoxin" evidence="2">
    <location>
        <begin position="19"/>
        <end position="128"/>
    </location>
</feature>
<dbReference type="Pfam" id="PF00085">
    <property type="entry name" value="Thioredoxin"/>
    <property type="match status" value="1"/>
</dbReference>
<dbReference type="PANTHER" id="PTHR46115">
    <property type="entry name" value="THIOREDOXIN-LIKE PROTEIN 1"/>
    <property type="match status" value="1"/>
</dbReference>
<dbReference type="AlphaFoldDB" id="A0A7S4MIV8"/>
<evidence type="ECO:0000259" key="2">
    <source>
        <dbReference type="PROSITE" id="PS51352"/>
    </source>
</evidence>